<dbReference type="AlphaFoldDB" id="A0A7X6RPS6"/>
<feature type="domain" description="DUF4440" evidence="1">
    <location>
        <begin position="25"/>
        <end position="125"/>
    </location>
</feature>
<keyword evidence="3" id="KW-1185">Reference proteome</keyword>
<evidence type="ECO:0000259" key="1">
    <source>
        <dbReference type="Pfam" id="PF14534"/>
    </source>
</evidence>
<evidence type="ECO:0000313" key="3">
    <source>
        <dbReference type="Proteomes" id="UP000553209"/>
    </source>
</evidence>
<reference evidence="2 3" key="1">
    <citation type="submission" date="2020-04" db="EMBL/GenBank/DDBJ databases">
        <title>MicrobeNet Type strains.</title>
        <authorList>
            <person name="Nicholson A.C."/>
        </authorList>
    </citation>
    <scope>NUCLEOTIDE SEQUENCE [LARGE SCALE GENOMIC DNA]</scope>
    <source>
        <strain evidence="2 3">ATCC 23612</strain>
    </source>
</reference>
<comment type="caution">
    <text evidence="2">The sequence shown here is derived from an EMBL/GenBank/DDBJ whole genome shotgun (WGS) entry which is preliminary data.</text>
</comment>
<dbReference type="Gene3D" id="3.10.450.50">
    <property type="match status" value="1"/>
</dbReference>
<protein>
    <submittedName>
        <fullName evidence="2">DUF4440 domain-containing protein</fullName>
    </submittedName>
</protein>
<proteinExistence type="predicted"/>
<gene>
    <name evidence="2" type="ORF">HGB44_10895</name>
</gene>
<sequence>MSDRSTEHGDILPLTTEAAQHPHVFASAFNSGDPDQLERVYEEGGILVLDPARPLTGTERRDANARLMGLGVPIRVIPRRTHVADDIAFLIVDWAIRGTGPDGTEVDIRGTATDVARRGADGLWRYVVDNPFGTAESPAAS</sequence>
<dbReference type="Pfam" id="PF14534">
    <property type="entry name" value="DUF4440"/>
    <property type="match status" value="1"/>
</dbReference>
<dbReference type="SUPFAM" id="SSF54427">
    <property type="entry name" value="NTF2-like"/>
    <property type="match status" value="1"/>
</dbReference>
<dbReference type="RefSeq" id="WP_061078883.1">
    <property type="nucleotide sequence ID" value="NZ_JAAXPG010000008.1"/>
</dbReference>
<dbReference type="InterPro" id="IPR032710">
    <property type="entry name" value="NTF2-like_dom_sf"/>
</dbReference>
<evidence type="ECO:0000313" key="2">
    <source>
        <dbReference type="EMBL" id="NKY98155.1"/>
    </source>
</evidence>
<dbReference type="Proteomes" id="UP000553209">
    <property type="component" value="Unassembled WGS sequence"/>
</dbReference>
<dbReference type="InterPro" id="IPR027843">
    <property type="entry name" value="DUF4440"/>
</dbReference>
<name>A0A7X6RPS6_9ACTN</name>
<dbReference type="EMBL" id="JAAXPG010000008">
    <property type="protein sequence ID" value="NKY98155.1"/>
    <property type="molecule type" value="Genomic_DNA"/>
</dbReference>
<organism evidence="2 3">
    <name type="scientific">Nocardiopsis alborubida</name>
    <dbReference type="NCBI Taxonomy" id="146802"/>
    <lineage>
        <taxon>Bacteria</taxon>
        <taxon>Bacillati</taxon>
        <taxon>Actinomycetota</taxon>
        <taxon>Actinomycetes</taxon>
        <taxon>Streptosporangiales</taxon>
        <taxon>Nocardiopsidaceae</taxon>
        <taxon>Nocardiopsis</taxon>
    </lineage>
</organism>
<accession>A0A7X6RPS6</accession>